<organism evidence="3 4">
    <name type="scientific">Alsobacter metallidurans</name>
    <dbReference type="NCBI Taxonomy" id="340221"/>
    <lineage>
        <taxon>Bacteria</taxon>
        <taxon>Pseudomonadati</taxon>
        <taxon>Pseudomonadota</taxon>
        <taxon>Alphaproteobacteria</taxon>
        <taxon>Hyphomicrobiales</taxon>
        <taxon>Alsobacteraceae</taxon>
        <taxon>Alsobacter</taxon>
    </lineage>
</organism>
<dbReference type="AlphaFoldDB" id="A0A917MJK6"/>
<keyword evidence="4" id="KW-1185">Reference proteome</keyword>
<comment type="caution">
    <text evidence="3">The sequence shown here is derived from an EMBL/GenBank/DDBJ whole genome shotgun (WGS) entry which is preliminary data.</text>
</comment>
<feature type="signal peptide" evidence="1">
    <location>
        <begin position="1"/>
        <end position="24"/>
    </location>
</feature>
<dbReference type="InterPro" id="IPR052897">
    <property type="entry name" value="Sec-Metab_Biosynth_Hydrolase"/>
</dbReference>
<dbReference type="PANTHER" id="PTHR37017">
    <property type="entry name" value="AB HYDROLASE-1 DOMAIN-CONTAINING PROTEIN-RELATED"/>
    <property type="match status" value="1"/>
</dbReference>
<gene>
    <name evidence="3" type="ORF">GCM10007036_43250</name>
</gene>
<feature type="domain" description="AB hydrolase-1" evidence="2">
    <location>
        <begin position="30"/>
        <end position="243"/>
    </location>
</feature>
<dbReference type="InterPro" id="IPR000073">
    <property type="entry name" value="AB_hydrolase_1"/>
</dbReference>
<keyword evidence="1" id="KW-0732">Signal</keyword>
<dbReference type="Pfam" id="PF12697">
    <property type="entry name" value="Abhydrolase_6"/>
    <property type="match status" value="1"/>
</dbReference>
<name>A0A917MJK6_9HYPH</name>
<keyword evidence="3" id="KW-0378">Hydrolase</keyword>
<reference evidence="3" key="1">
    <citation type="journal article" date="2014" name="Int. J. Syst. Evol. Microbiol.">
        <title>Complete genome sequence of Corynebacterium casei LMG S-19264T (=DSM 44701T), isolated from a smear-ripened cheese.</title>
        <authorList>
            <consortium name="US DOE Joint Genome Institute (JGI-PGF)"/>
            <person name="Walter F."/>
            <person name="Albersmeier A."/>
            <person name="Kalinowski J."/>
            <person name="Ruckert C."/>
        </authorList>
    </citation>
    <scope>NUCLEOTIDE SEQUENCE</scope>
    <source>
        <strain evidence="3">CGMCC 1.12214</strain>
    </source>
</reference>
<proteinExistence type="predicted"/>
<dbReference type="RefSeq" id="WP_188519893.1">
    <property type="nucleotide sequence ID" value="NZ_BMES01000003.1"/>
</dbReference>
<evidence type="ECO:0000259" key="2">
    <source>
        <dbReference type="Pfam" id="PF12697"/>
    </source>
</evidence>
<sequence length="255" mass="26403">MNRSNVLSALVALAALATPPAASAASVRNVVIVHGAFADGSGWRKVSDLLTAKGLRVSIVQEPLTSLSDDVAATRRILALQDGPIILVGHSYGGMVVTAAGDDPKVAGLVYVAAFQPDRGESLAKLADSKPVTGAKPDAIQATPDGFLYLAPADFPAAFAADLPHAEAAFMAQSQVFAARAAFAQEAGEPAWKSKPSWALVATQDRSINPDLEREMAKRAGSTVREVKASHAVYLSRPADVAALIVEAAAKAPSR</sequence>
<protein>
    <submittedName>
        <fullName evidence="3">Alpha/beta hydrolase</fullName>
    </submittedName>
</protein>
<dbReference type="GO" id="GO:0016787">
    <property type="term" value="F:hydrolase activity"/>
    <property type="evidence" value="ECO:0007669"/>
    <property type="project" value="UniProtKB-KW"/>
</dbReference>
<feature type="chain" id="PRO_5037734587" evidence="1">
    <location>
        <begin position="25"/>
        <end position="255"/>
    </location>
</feature>
<dbReference type="PANTHER" id="PTHR37017:SF11">
    <property type="entry name" value="ESTERASE_LIPASE_THIOESTERASE DOMAIN-CONTAINING PROTEIN"/>
    <property type="match status" value="1"/>
</dbReference>
<dbReference type="Proteomes" id="UP000603912">
    <property type="component" value="Unassembled WGS sequence"/>
</dbReference>
<dbReference type="EMBL" id="BMES01000003">
    <property type="protein sequence ID" value="GGH31803.1"/>
    <property type="molecule type" value="Genomic_DNA"/>
</dbReference>
<evidence type="ECO:0000256" key="1">
    <source>
        <dbReference type="SAM" id="SignalP"/>
    </source>
</evidence>
<dbReference type="InterPro" id="IPR029058">
    <property type="entry name" value="AB_hydrolase_fold"/>
</dbReference>
<reference evidence="3" key="2">
    <citation type="submission" date="2020-09" db="EMBL/GenBank/DDBJ databases">
        <authorList>
            <person name="Sun Q."/>
            <person name="Zhou Y."/>
        </authorList>
    </citation>
    <scope>NUCLEOTIDE SEQUENCE</scope>
    <source>
        <strain evidence="3">CGMCC 1.12214</strain>
    </source>
</reference>
<dbReference type="SUPFAM" id="SSF53474">
    <property type="entry name" value="alpha/beta-Hydrolases"/>
    <property type="match status" value="1"/>
</dbReference>
<evidence type="ECO:0000313" key="4">
    <source>
        <dbReference type="Proteomes" id="UP000603912"/>
    </source>
</evidence>
<evidence type="ECO:0000313" key="3">
    <source>
        <dbReference type="EMBL" id="GGH31803.1"/>
    </source>
</evidence>
<accession>A0A917MJK6</accession>
<dbReference type="Gene3D" id="3.40.50.1820">
    <property type="entry name" value="alpha/beta hydrolase"/>
    <property type="match status" value="1"/>
</dbReference>